<accession>A0AAP2JX69</accession>
<evidence type="ECO:0000313" key="4">
    <source>
        <dbReference type="Proteomes" id="UP000824410"/>
    </source>
</evidence>
<dbReference type="EMBL" id="SHDO01000007">
    <property type="protein sequence ID" value="MBX6979777.1"/>
    <property type="molecule type" value="Genomic_DNA"/>
</dbReference>
<dbReference type="Pfam" id="PF03808">
    <property type="entry name" value="Glyco_tran_WecG"/>
    <property type="match status" value="1"/>
</dbReference>
<dbReference type="PANTHER" id="PTHR34136:SF1">
    <property type="entry name" value="UDP-N-ACETYL-D-MANNOSAMINURONIC ACID TRANSFERASE"/>
    <property type="match status" value="1"/>
</dbReference>
<protein>
    <submittedName>
        <fullName evidence="3">Glycosyltransferase</fullName>
    </submittedName>
</protein>
<dbReference type="Proteomes" id="UP000824410">
    <property type="component" value="Unassembled WGS sequence"/>
</dbReference>
<name>A0AAP2JX69_PRORE</name>
<dbReference type="AlphaFoldDB" id="A0AAP2JX69"/>
<dbReference type="InterPro" id="IPR004629">
    <property type="entry name" value="WecG_TagA_CpsF"/>
</dbReference>
<comment type="caution">
    <text evidence="3">The sequence shown here is derived from an EMBL/GenBank/DDBJ whole genome shotgun (WGS) entry which is preliminary data.</text>
</comment>
<proteinExistence type="predicted"/>
<keyword evidence="1" id="KW-0328">Glycosyltransferase</keyword>
<dbReference type="PANTHER" id="PTHR34136">
    <property type="match status" value="1"/>
</dbReference>
<evidence type="ECO:0000256" key="1">
    <source>
        <dbReference type="ARBA" id="ARBA00022676"/>
    </source>
</evidence>
<dbReference type="RefSeq" id="WP_129467172.1">
    <property type="nucleotide sequence ID" value="NZ_QVPC01000011.1"/>
</dbReference>
<reference evidence="3" key="1">
    <citation type="submission" date="2019-02" db="EMBL/GenBank/DDBJ databases">
        <title>Genomic characterization of isolates from hospital effluents in KZN, South Africa.</title>
        <authorList>
            <person name="Ntshobeni N."/>
            <person name="Allam M."/>
            <person name="Ismail A."/>
            <person name="Amoako D."/>
            <person name="Essack S."/>
            <person name="Chenia H."/>
        </authorList>
    </citation>
    <scope>NUCLEOTIDE SEQUENCE</scope>
    <source>
        <strain evidence="3">AFE97_S1</strain>
    </source>
</reference>
<dbReference type="GO" id="GO:0016758">
    <property type="term" value="F:hexosyltransferase activity"/>
    <property type="evidence" value="ECO:0007669"/>
    <property type="project" value="TreeGrafter"/>
</dbReference>
<gene>
    <name evidence="3" type="ORF">EX242_05825</name>
</gene>
<organism evidence="3 4">
    <name type="scientific">Providencia rettgeri</name>
    <dbReference type="NCBI Taxonomy" id="587"/>
    <lineage>
        <taxon>Bacteria</taxon>
        <taxon>Pseudomonadati</taxon>
        <taxon>Pseudomonadota</taxon>
        <taxon>Gammaproteobacteria</taxon>
        <taxon>Enterobacterales</taxon>
        <taxon>Morganellaceae</taxon>
        <taxon>Providencia</taxon>
    </lineage>
</organism>
<dbReference type="CDD" id="cd06533">
    <property type="entry name" value="Glyco_transf_WecG_TagA"/>
    <property type="match status" value="1"/>
</dbReference>
<keyword evidence="2" id="KW-0808">Transferase</keyword>
<sequence>MFSSRSQIPLILKKTEETKIITFLNPVSFYGFLDLPNKQLFDYIFSDGFLLTKLHNIFLASTKIERVSFDFSSIAGDVFSYAENQNLCIVIVGGNSSEVLQAKDKFLDLYPNLNIHYRNGYFNNQQEIKEFILTLDKLNPDIIISGMGFPHQENFLIDCKIIMSSSFIGFTCGGFISQTALRTDYYHPIIKKLGLRWLQRAFLHKHVRNRLLRDYPIFLFRYLKDIYIKGERIYR</sequence>
<evidence type="ECO:0000313" key="3">
    <source>
        <dbReference type="EMBL" id="MBX6979777.1"/>
    </source>
</evidence>
<evidence type="ECO:0000256" key="2">
    <source>
        <dbReference type="ARBA" id="ARBA00022679"/>
    </source>
</evidence>